<feature type="domain" description="YubB ferredoxin-like" evidence="1">
    <location>
        <begin position="169"/>
        <end position="242"/>
    </location>
</feature>
<protein>
    <recommendedName>
        <fullName evidence="1">YubB ferredoxin-like domain-containing protein</fullName>
    </recommendedName>
</protein>
<evidence type="ECO:0000313" key="2">
    <source>
        <dbReference type="EMBL" id="OSK93154.1"/>
    </source>
</evidence>
<gene>
    <name evidence="2" type="ORF">ECXG_04886</name>
</gene>
<dbReference type="Proteomes" id="UP000193942">
    <property type="component" value="Unassembled WGS sequence"/>
</dbReference>
<dbReference type="AlphaFoldDB" id="A0A1X3IYF4"/>
<comment type="caution">
    <text evidence="2">The sequence shown here is derived from an EMBL/GenBank/DDBJ whole genome shotgun (WGS) entry which is preliminary data.</text>
</comment>
<organism evidence="2 3">
    <name type="scientific">Escherichia coli TA447</name>
    <dbReference type="NCBI Taxonomy" id="656447"/>
    <lineage>
        <taxon>Bacteria</taxon>
        <taxon>Pseudomonadati</taxon>
        <taxon>Pseudomonadota</taxon>
        <taxon>Gammaproteobacteria</taxon>
        <taxon>Enterobacterales</taxon>
        <taxon>Enterobacteriaceae</taxon>
        <taxon>Escherichia</taxon>
    </lineage>
</organism>
<evidence type="ECO:0000313" key="3">
    <source>
        <dbReference type="Proteomes" id="UP000193942"/>
    </source>
</evidence>
<sequence length="274" mass="32645">MPNHITNEIRVIGGTNKQRLDFIRAITNKKGLIDFNTICRRPKSIEMEENNHIRRMASAMAGETVYDYMFGELKTPEQVELAMRESGMTRKEIRKIKEQALMRLENYRRYGYYSWFDWSRANWGTKWNAYNIEMPVKRIPTRIKYGHNFRHTHVRAYAKRIYKKRLARHAATGGELVIRFETAWSMPKPIYQAMARKFPHLEFVIRYADEDFGNNCGFILLRNGKWEYDYIAPANNEQSSEEKIKWRKFAFELCCPGITPQEYGLNEKYEYAGY</sequence>
<dbReference type="InterPro" id="IPR041329">
    <property type="entry name" value="YubB_C"/>
</dbReference>
<reference evidence="2 3" key="1">
    <citation type="submission" date="2010-04" db="EMBL/GenBank/DDBJ databases">
        <title>The Genome Sequence of Escherichia coli TA447.</title>
        <authorList>
            <consortium name="The Broad Institute Genome Sequencing Platform"/>
            <consortium name="The Broad Institute Genome Sequencing Center for Infectious Disease"/>
            <person name="Feldgarden M."/>
            <person name="Gordon D.M."/>
            <person name="Johnson J.R."/>
            <person name="Johnston B.D."/>
            <person name="Young S."/>
            <person name="Zeng Q."/>
            <person name="Koehrsen M."/>
            <person name="Alvarado L."/>
            <person name="Berlin A.M."/>
            <person name="Borenstein D."/>
            <person name="Chapman S.B."/>
            <person name="Chen Z."/>
            <person name="Engels R."/>
            <person name="Freedman E."/>
            <person name="Gellesch M."/>
            <person name="Goldberg J."/>
            <person name="Griggs A."/>
            <person name="Gujja S."/>
            <person name="Heilman E.R."/>
            <person name="Heiman D.I."/>
            <person name="Hepburn T.A."/>
            <person name="Howarth C."/>
            <person name="Jen D."/>
            <person name="Larson L."/>
            <person name="Mehta T."/>
            <person name="Park D."/>
            <person name="Pearson M."/>
            <person name="Richards J."/>
            <person name="Roberts A."/>
            <person name="Saif S."/>
            <person name="Shea T.D."/>
            <person name="Shenoy N."/>
            <person name="Sisk P."/>
            <person name="Stolte C."/>
            <person name="Sykes S.N."/>
            <person name="Walk T."/>
            <person name="White J."/>
            <person name="Yandava C."/>
            <person name="Haas B."/>
            <person name="Henn M.R."/>
            <person name="Nusbaum C."/>
            <person name="Birren B."/>
        </authorList>
    </citation>
    <scope>NUCLEOTIDE SEQUENCE [LARGE SCALE GENOMIC DNA]</scope>
    <source>
        <strain evidence="2 3">TA447</strain>
    </source>
</reference>
<proteinExistence type="predicted"/>
<dbReference type="Pfam" id="PF18406">
    <property type="entry name" value="DUF1281_C"/>
    <property type="match status" value="1"/>
</dbReference>
<dbReference type="EMBL" id="ADIZ01000029">
    <property type="protein sequence ID" value="OSK93154.1"/>
    <property type="molecule type" value="Genomic_DNA"/>
</dbReference>
<accession>A0A1X3IYF4</accession>
<name>A0A1X3IYF4_ECOLX</name>
<dbReference type="RefSeq" id="WP_085453135.1">
    <property type="nucleotide sequence ID" value="NZ_ADIZ01000029.1"/>
</dbReference>
<evidence type="ECO:0000259" key="1">
    <source>
        <dbReference type="Pfam" id="PF18406"/>
    </source>
</evidence>